<proteinExistence type="inferred from homology"/>
<dbReference type="RefSeq" id="WP_221225356.1">
    <property type="nucleotide sequence ID" value="NZ_JACHXU010000023.1"/>
</dbReference>
<dbReference type="SUPFAM" id="SSF51445">
    <property type="entry name" value="(Trans)glycosidases"/>
    <property type="match status" value="1"/>
</dbReference>
<dbReference type="InterPro" id="IPR017853">
    <property type="entry name" value="GH"/>
</dbReference>
<feature type="domain" description="Glycoside hydrolase family 5" evidence="4">
    <location>
        <begin position="57"/>
        <end position="301"/>
    </location>
</feature>
<accession>A0A7W5H8U1</accession>
<dbReference type="PANTHER" id="PTHR34142">
    <property type="entry name" value="ENDO-BETA-1,4-GLUCANASE A"/>
    <property type="match status" value="1"/>
</dbReference>
<dbReference type="PANTHER" id="PTHR34142:SF1">
    <property type="entry name" value="GLYCOSIDE HYDROLASE FAMILY 5 DOMAIN-CONTAINING PROTEIN"/>
    <property type="match status" value="1"/>
</dbReference>
<dbReference type="Pfam" id="PF00150">
    <property type="entry name" value="Cellulase"/>
    <property type="match status" value="1"/>
</dbReference>
<evidence type="ECO:0000256" key="2">
    <source>
        <dbReference type="ARBA" id="ARBA00023295"/>
    </source>
</evidence>
<dbReference type="Gene3D" id="3.20.20.80">
    <property type="entry name" value="Glycosidases"/>
    <property type="match status" value="1"/>
</dbReference>
<name>A0A7W5H8U1_9BACT</name>
<evidence type="ECO:0000259" key="4">
    <source>
        <dbReference type="Pfam" id="PF00150"/>
    </source>
</evidence>
<dbReference type="GO" id="GO:0000272">
    <property type="term" value="P:polysaccharide catabolic process"/>
    <property type="evidence" value="ECO:0007669"/>
    <property type="project" value="InterPro"/>
</dbReference>
<comment type="caution">
    <text evidence="5">The sequence shown here is derived from an EMBL/GenBank/DDBJ whole genome shotgun (WGS) entry which is preliminary data.</text>
</comment>
<dbReference type="EC" id="3.2.1.4" evidence="5"/>
<protein>
    <submittedName>
        <fullName evidence="5">Endoglucanase</fullName>
        <ecNumber evidence="5">3.2.1.4</ecNumber>
    </submittedName>
</protein>
<comment type="similarity">
    <text evidence="3">Belongs to the glycosyl hydrolase 5 (cellulase A) family.</text>
</comment>
<gene>
    <name evidence="5" type="ORF">FHS27_005216</name>
</gene>
<dbReference type="AlphaFoldDB" id="A0A7W5H8U1"/>
<evidence type="ECO:0000313" key="5">
    <source>
        <dbReference type="EMBL" id="MBB3209376.1"/>
    </source>
</evidence>
<reference evidence="5 6" key="1">
    <citation type="submission" date="2020-08" db="EMBL/GenBank/DDBJ databases">
        <title>Genomic Encyclopedia of Type Strains, Phase III (KMG-III): the genomes of soil and plant-associated and newly described type strains.</title>
        <authorList>
            <person name="Whitman W."/>
        </authorList>
    </citation>
    <scope>NUCLEOTIDE SEQUENCE [LARGE SCALE GENOMIC DNA]</scope>
    <source>
        <strain evidence="5 6">CECT 8075</strain>
    </source>
</reference>
<keyword evidence="2 3" id="KW-0326">Glycosidase</keyword>
<evidence type="ECO:0000256" key="1">
    <source>
        <dbReference type="ARBA" id="ARBA00022801"/>
    </source>
</evidence>
<dbReference type="GO" id="GO:0008810">
    <property type="term" value="F:cellulase activity"/>
    <property type="evidence" value="ECO:0007669"/>
    <property type="project" value="UniProtKB-EC"/>
</dbReference>
<evidence type="ECO:0000313" key="6">
    <source>
        <dbReference type="Proteomes" id="UP000536179"/>
    </source>
</evidence>
<dbReference type="Proteomes" id="UP000536179">
    <property type="component" value="Unassembled WGS sequence"/>
</dbReference>
<organism evidence="5 6">
    <name type="scientific">Aporhodopirellula rubra</name>
    <dbReference type="NCBI Taxonomy" id="980271"/>
    <lineage>
        <taxon>Bacteria</taxon>
        <taxon>Pseudomonadati</taxon>
        <taxon>Planctomycetota</taxon>
        <taxon>Planctomycetia</taxon>
        <taxon>Pirellulales</taxon>
        <taxon>Pirellulaceae</taxon>
        <taxon>Aporhodopirellula</taxon>
    </lineage>
</organism>
<sequence>MTGFIRFDRTAAQTPLTRAMLLVGAFLVCVTNTFAQSRSGDFVAEHGQLSVSGTQLVDSAGAPIVLRGMSFGWHVWWPQFWNADVVSWLRDDWNCTVLRAAMGIEPRGGYLQSSEEAKQIVKTVVDACIQNGMYVIIDWHDHNASKHLDESKEFFVEMAQTYGAHPNVIYEIYNEPEGDTWEEVKQYAESIIAAIREVDPDNIILVGSPHWDQDVHLAADDPIDGVANVMYALHFYAGTHKQSLRDNADYALSKGLPLFVSEYGGCEASGLGKLDLPEWDRWVKWMEDRKISWCKWCIGDKEETCAALIPRARSTGGWSQSDLTHSGVYVRNLLRRLNQAPVTPSSGE</sequence>
<dbReference type="InterPro" id="IPR001547">
    <property type="entry name" value="Glyco_hydro_5"/>
</dbReference>
<keyword evidence="6" id="KW-1185">Reference proteome</keyword>
<dbReference type="EMBL" id="JACHXU010000023">
    <property type="protein sequence ID" value="MBB3209376.1"/>
    <property type="molecule type" value="Genomic_DNA"/>
</dbReference>
<evidence type="ECO:0000256" key="3">
    <source>
        <dbReference type="RuleBase" id="RU361153"/>
    </source>
</evidence>
<keyword evidence="1 3" id="KW-0378">Hydrolase</keyword>